<proteinExistence type="predicted"/>
<reference evidence="2" key="1">
    <citation type="submission" date="2021-01" db="EMBL/GenBank/DDBJ databases">
        <title>WGS of actinomycetes isolated from Thailand.</title>
        <authorList>
            <person name="Thawai C."/>
        </authorList>
    </citation>
    <scope>NUCLEOTIDE SEQUENCE</scope>
    <source>
        <strain evidence="2">RCU-197</strain>
    </source>
</reference>
<dbReference type="RefSeq" id="WP_201831574.1">
    <property type="nucleotide sequence ID" value="NZ_JAERRK010000001.1"/>
</dbReference>
<dbReference type="AlphaFoldDB" id="A0A937EEL4"/>
<protein>
    <recommendedName>
        <fullName evidence="4">Twin-arginine translocation signal domain-containing protein</fullName>
    </recommendedName>
</protein>
<evidence type="ECO:0000313" key="2">
    <source>
        <dbReference type="EMBL" id="MBL1081128.1"/>
    </source>
</evidence>
<feature type="signal peptide" evidence="1">
    <location>
        <begin position="1"/>
        <end position="29"/>
    </location>
</feature>
<evidence type="ECO:0008006" key="4">
    <source>
        <dbReference type="Google" id="ProtNLM"/>
    </source>
</evidence>
<accession>A0A937EEL4</accession>
<feature type="chain" id="PRO_5037151517" description="Twin-arginine translocation signal domain-containing protein" evidence="1">
    <location>
        <begin position="30"/>
        <end position="375"/>
    </location>
</feature>
<keyword evidence="3" id="KW-1185">Reference proteome</keyword>
<dbReference type="InterPro" id="IPR006311">
    <property type="entry name" value="TAT_signal"/>
</dbReference>
<evidence type="ECO:0000256" key="1">
    <source>
        <dbReference type="SAM" id="SignalP"/>
    </source>
</evidence>
<organism evidence="2 3">
    <name type="scientific">Streptomyces actinomycinicus</name>
    <dbReference type="NCBI Taxonomy" id="1695166"/>
    <lineage>
        <taxon>Bacteria</taxon>
        <taxon>Bacillati</taxon>
        <taxon>Actinomycetota</taxon>
        <taxon>Actinomycetes</taxon>
        <taxon>Kitasatosporales</taxon>
        <taxon>Streptomycetaceae</taxon>
        <taxon>Streptomyces</taxon>
    </lineage>
</organism>
<dbReference type="EMBL" id="JAERRK010000001">
    <property type="protein sequence ID" value="MBL1081128.1"/>
    <property type="molecule type" value="Genomic_DNA"/>
</dbReference>
<sequence length="375" mass="40559">MATRRRFIGAATAAGAASLLGSVPGAAYADTAATDAERERQARDAIRAVNADMRRNYAALKADLTTRLGPVVIVQNDARGGLYTLVHQGEQESLHPVAETFELAKSIAHVPLGLFSVLAPYLSSRVPAAHSADIDPHDLAMVAAKGPRDEGWIPPLQDFSRTLDTARARLQDAHLPKDLEGSCAKILDRAHEFIANATRTRSFDMKSFEDFSGGVYPNVRTNMYFASKAQIEGVGDLMTRWRRKLGEDAWRGLYVVVLSIWTTSVLNQNSIIIKNYMDPAKVDTHLIDLATAELPADPVHVALDNLARIVQDNIAAEMVFSTDQEVADALKGKQDLLSEEILRLLGGTGANSVAGANQLVCPFRNKTAGGTTVMA</sequence>
<name>A0A937EEL4_9ACTN</name>
<comment type="caution">
    <text evidence="2">The sequence shown here is derived from an EMBL/GenBank/DDBJ whole genome shotgun (WGS) entry which is preliminary data.</text>
</comment>
<dbReference type="Proteomes" id="UP000661858">
    <property type="component" value="Unassembled WGS sequence"/>
</dbReference>
<gene>
    <name evidence="2" type="ORF">JK359_03915</name>
</gene>
<dbReference type="PROSITE" id="PS51318">
    <property type="entry name" value="TAT"/>
    <property type="match status" value="1"/>
</dbReference>
<keyword evidence="1" id="KW-0732">Signal</keyword>
<evidence type="ECO:0000313" key="3">
    <source>
        <dbReference type="Proteomes" id="UP000661858"/>
    </source>
</evidence>